<evidence type="ECO:0000256" key="6">
    <source>
        <dbReference type="ARBA" id="ARBA00040531"/>
    </source>
</evidence>
<dbReference type="InterPro" id="IPR036397">
    <property type="entry name" value="RNaseH_sf"/>
</dbReference>
<dbReference type="SMART" id="SM00474">
    <property type="entry name" value="35EXOc"/>
    <property type="match status" value="1"/>
</dbReference>
<evidence type="ECO:0000256" key="3">
    <source>
        <dbReference type="ARBA" id="ARBA00022801"/>
    </source>
</evidence>
<sequence length="212" mass="23243">MPDPRDAPTTAEMALLEPFRGLPLERIRVPETEAQFAAAAADLAQHRFLGFDTESRPTFRKGEVSQGPHVVQLTTLETAYIFQLHRVGCRAVLGQLLEAPNLVKVGFGLKSDREGLHRKLGITARSVLDLTAVFRLDGYRKAVGVRAAVAIVFNQRLKKSRSVTTSNWALPTLTPNQLLYAANDAYAAIRVLHALNKPESDLPIADHSSQPG</sequence>
<keyword evidence="1" id="KW-0540">Nuclease</keyword>
<dbReference type="GO" id="GO:0008408">
    <property type="term" value="F:3'-5' exonuclease activity"/>
    <property type="evidence" value="ECO:0007669"/>
    <property type="project" value="InterPro"/>
</dbReference>
<dbReference type="EMBL" id="JADJMH010000005">
    <property type="protein sequence ID" value="MBK7674592.1"/>
    <property type="molecule type" value="Genomic_DNA"/>
</dbReference>
<dbReference type="Pfam" id="PF01612">
    <property type="entry name" value="DNA_pol_A_exo1"/>
    <property type="match status" value="1"/>
</dbReference>
<keyword evidence="2" id="KW-0479">Metal-binding</keyword>
<dbReference type="Proteomes" id="UP000697998">
    <property type="component" value="Unassembled WGS sequence"/>
</dbReference>
<dbReference type="InterPro" id="IPR002562">
    <property type="entry name" value="3'-5'_exonuclease_dom"/>
</dbReference>
<comment type="caution">
    <text evidence="9">The sequence shown here is derived from an EMBL/GenBank/DDBJ whole genome shotgun (WGS) entry which is preliminary data.</text>
</comment>
<dbReference type="PANTHER" id="PTHR13620">
    <property type="entry name" value="3-5 EXONUCLEASE"/>
    <property type="match status" value="1"/>
</dbReference>
<evidence type="ECO:0000256" key="4">
    <source>
        <dbReference type="ARBA" id="ARBA00022839"/>
    </source>
</evidence>
<evidence type="ECO:0000256" key="7">
    <source>
        <dbReference type="ARBA" id="ARBA00042761"/>
    </source>
</evidence>
<dbReference type="SUPFAM" id="SSF53098">
    <property type="entry name" value="Ribonuclease H-like"/>
    <property type="match status" value="1"/>
</dbReference>
<evidence type="ECO:0000313" key="9">
    <source>
        <dbReference type="EMBL" id="MBK7674592.1"/>
    </source>
</evidence>
<evidence type="ECO:0000259" key="8">
    <source>
        <dbReference type="SMART" id="SM00474"/>
    </source>
</evidence>
<dbReference type="PANTHER" id="PTHR13620:SF109">
    <property type="entry name" value="3'-5' EXONUCLEASE"/>
    <property type="match status" value="1"/>
</dbReference>
<dbReference type="CDD" id="cd06141">
    <property type="entry name" value="WRN_exo"/>
    <property type="match status" value="1"/>
</dbReference>
<accession>A0A935PXP4</accession>
<dbReference type="GO" id="GO:0006139">
    <property type="term" value="P:nucleobase-containing compound metabolic process"/>
    <property type="evidence" value="ECO:0007669"/>
    <property type="project" value="InterPro"/>
</dbReference>
<evidence type="ECO:0000256" key="5">
    <source>
        <dbReference type="ARBA" id="ARBA00022842"/>
    </source>
</evidence>
<name>A0A935PXP4_9PROT</name>
<evidence type="ECO:0000256" key="2">
    <source>
        <dbReference type="ARBA" id="ARBA00022723"/>
    </source>
</evidence>
<reference evidence="9 10" key="1">
    <citation type="submission" date="2020-10" db="EMBL/GenBank/DDBJ databases">
        <title>Connecting structure to function with the recovery of over 1000 high-quality activated sludge metagenome-assembled genomes encoding full-length rRNA genes using long-read sequencing.</title>
        <authorList>
            <person name="Singleton C.M."/>
            <person name="Petriglieri F."/>
            <person name="Kristensen J.M."/>
            <person name="Kirkegaard R.H."/>
            <person name="Michaelsen T.Y."/>
            <person name="Andersen M.H."/>
            <person name="Karst S.M."/>
            <person name="Dueholm M.S."/>
            <person name="Nielsen P.H."/>
            <person name="Albertsen M."/>
        </authorList>
    </citation>
    <scope>NUCLEOTIDE SEQUENCE [LARGE SCALE GENOMIC DNA]</scope>
    <source>
        <strain evidence="9">EsbW_18-Q3-R4-48_BATAC.285</strain>
    </source>
</reference>
<organism evidence="9 10">
    <name type="scientific">Candidatus Accumulibacter proximus</name>
    <dbReference type="NCBI Taxonomy" id="2954385"/>
    <lineage>
        <taxon>Bacteria</taxon>
        <taxon>Pseudomonadati</taxon>
        <taxon>Pseudomonadota</taxon>
        <taxon>Betaproteobacteria</taxon>
        <taxon>Candidatus Accumulibacter</taxon>
    </lineage>
</organism>
<keyword evidence="3" id="KW-0378">Hydrolase</keyword>
<dbReference type="GO" id="GO:0046872">
    <property type="term" value="F:metal ion binding"/>
    <property type="evidence" value="ECO:0007669"/>
    <property type="project" value="UniProtKB-KW"/>
</dbReference>
<proteinExistence type="predicted"/>
<evidence type="ECO:0000256" key="1">
    <source>
        <dbReference type="ARBA" id="ARBA00022722"/>
    </source>
</evidence>
<dbReference type="AlphaFoldDB" id="A0A935PXP4"/>
<dbReference type="InterPro" id="IPR051132">
    <property type="entry name" value="3-5_Exonuclease_domain"/>
</dbReference>
<dbReference type="GO" id="GO:0003676">
    <property type="term" value="F:nucleic acid binding"/>
    <property type="evidence" value="ECO:0007669"/>
    <property type="project" value="InterPro"/>
</dbReference>
<keyword evidence="5" id="KW-0460">Magnesium</keyword>
<evidence type="ECO:0000313" key="10">
    <source>
        <dbReference type="Proteomes" id="UP000697998"/>
    </source>
</evidence>
<dbReference type="InterPro" id="IPR012337">
    <property type="entry name" value="RNaseH-like_sf"/>
</dbReference>
<protein>
    <recommendedName>
        <fullName evidence="6">3'-5' exonuclease</fullName>
    </recommendedName>
    <alternativeName>
        <fullName evidence="7">Werner Syndrome-like exonuclease</fullName>
    </alternativeName>
</protein>
<feature type="domain" description="3'-5' exonuclease" evidence="8">
    <location>
        <begin position="27"/>
        <end position="200"/>
    </location>
</feature>
<gene>
    <name evidence="9" type="ORF">IPJ27_07360</name>
</gene>
<dbReference type="Gene3D" id="3.30.420.10">
    <property type="entry name" value="Ribonuclease H-like superfamily/Ribonuclease H"/>
    <property type="match status" value="1"/>
</dbReference>
<keyword evidence="4 9" id="KW-0269">Exonuclease</keyword>